<accession>A0A8K0RWV1</accession>
<dbReference type="AlphaFoldDB" id="A0A8K0RWV1"/>
<name>A0A8K0RWV1_9HYPO</name>
<organism evidence="2 3">
    <name type="scientific">Fusarium tricinctum</name>
    <dbReference type="NCBI Taxonomy" id="61284"/>
    <lineage>
        <taxon>Eukaryota</taxon>
        <taxon>Fungi</taxon>
        <taxon>Dikarya</taxon>
        <taxon>Ascomycota</taxon>
        <taxon>Pezizomycotina</taxon>
        <taxon>Sordariomycetes</taxon>
        <taxon>Hypocreomycetidae</taxon>
        <taxon>Hypocreales</taxon>
        <taxon>Nectriaceae</taxon>
        <taxon>Fusarium</taxon>
        <taxon>Fusarium tricinctum species complex</taxon>
    </lineage>
</organism>
<evidence type="ECO:0000313" key="2">
    <source>
        <dbReference type="EMBL" id="KAH7245398.1"/>
    </source>
</evidence>
<reference evidence="2" key="1">
    <citation type="journal article" date="2021" name="Nat. Commun.">
        <title>Genetic determinants of endophytism in the Arabidopsis root mycobiome.</title>
        <authorList>
            <person name="Mesny F."/>
            <person name="Miyauchi S."/>
            <person name="Thiergart T."/>
            <person name="Pickel B."/>
            <person name="Atanasova L."/>
            <person name="Karlsson M."/>
            <person name="Huettel B."/>
            <person name="Barry K.W."/>
            <person name="Haridas S."/>
            <person name="Chen C."/>
            <person name="Bauer D."/>
            <person name="Andreopoulos W."/>
            <person name="Pangilinan J."/>
            <person name="LaButti K."/>
            <person name="Riley R."/>
            <person name="Lipzen A."/>
            <person name="Clum A."/>
            <person name="Drula E."/>
            <person name="Henrissat B."/>
            <person name="Kohler A."/>
            <person name="Grigoriev I.V."/>
            <person name="Martin F.M."/>
            <person name="Hacquard S."/>
        </authorList>
    </citation>
    <scope>NUCLEOTIDE SEQUENCE</scope>
    <source>
        <strain evidence="2">MPI-SDFR-AT-0068</strain>
    </source>
</reference>
<dbReference type="SUPFAM" id="SSF75005">
    <property type="entry name" value="Arabinanase/levansucrase/invertase"/>
    <property type="match status" value="1"/>
</dbReference>
<proteinExistence type="predicted"/>
<keyword evidence="3" id="KW-1185">Reference proteome</keyword>
<dbReference type="Gene3D" id="2.115.10.20">
    <property type="entry name" value="Glycosyl hydrolase domain, family 43"/>
    <property type="match status" value="2"/>
</dbReference>
<feature type="chain" id="PRO_5035431013" evidence="1">
    <location>
        <begin position="22"/>
        <end position="321"/>
    </location>
</feature>
<dbReference type="InterPro" id="IPR023296">
    <property type="entry name" value="Glyco_hydro_beta-prop_sf"/>
</dbReference>
<dbReference type="OrthoDB" id="5218136at2759"/>
<evidence type="ECO:0000256" key="1">
    <source>
        <dbReference type="SAM" id="SignalP"/>
    </source>
</evidence>
<evidence type="ECO:0000313" key="3">
    <source>
        <dbReference type="Proteomes" id="UP000813427"/>
    </source>
</evidence>
<gene>
    <name evidence="2" type="ORF">BKA59DRAFT_527021</name>
</gene>
<feature type="signal peptide" evidence="1">
    <location>
        <begin position="1"/>
        <end position="21"/>
    </location>
</feature>
<protein>
    <submittedName>
        <fullName evidence="2">Uncharacterized protein</fullName>
    </submittedName>
</protein>
<dbReference type="EMBL" id="JAGPXF010000004">
    <property type="protein sequence ID" value="KAH7245398.1"/>
    <property type="molecule type" value="Genomic_DNA"/>
</dbReference>
<dbReference type="Proteomes" id="UP000813427">
    <property type="component" value="Unassembled WGS sequence"/>
</dbReference>
<sequence length="321" mass="35911">MRATTIFHLLGIVLLAPLTTAQTPSNWPKFWYKGEVTNKETLKYNPTNEFIFPSIFHASEYLDDPLGEWYLYYAPHENPGGISLVYSDSLEGPWKEYSNNPVITNKWDSHYSVPHVSSPDASWNSEAGRMFLYFHGDNTQTRCAESSNGVDFEYGGVAVNNQMAGSNTTESSYARVFPHPNSASKYKYAMFYMVNEKDNHRKIRLAESTDGRKWVVDPDYVVEPGGEEGADLSGANYWTWDGQGYIIYHGGTGKIYARTIDTTLRDVGASPFVLYQARGTGDDVGRAAAPDIASSGGNTYLFYEKGQRLGATIAWAKMQKQ</sequence>
<comment type="caution">
    <text evidence="2">The sequence shown here is derived from an EMBL/GenBank/DDBJ whole genome shotgun (WGS) entry which is preliminary data.</text>
</comment>
<keyword evidence="1" id="KW-0732">Signal</keyword>